<keyword evidence="2" id="KW-1185">Reference proteome</keyword>
<evidence type="ECO:0000313" key="1">
    <source>
        <dbReference type="EMBL" id="KAK5628039.1"/>
    </source>
</evidence>
<gene>
    <name evidence="1" type="ORF">RRF57_003753</name>
</gene>
<name>A0AAN7UV07_9PEZI</name>
<sequence>MSVTASTNKSDFTLPYRKAKNRMDMMTARTLMVQCSAFLKTLYRQYMKAAIHKNHSRTAASMITPTIAV</sequence>
<organism evidence="1 2">
    <name type="scientific">Xylaria bambusicola</name>
    <dbReference type="NCBI Taxonomy" id="326684"/>
    <lineage>
        <taxon>Eukaryota</taxon>
        <taxon>Fungi</taxon>
        <taxon>Dikarya</taxon>
        <taxon>Ascomycota</taxon>
        <taxon>Pezizomycotina</taxon>
        <taxon>Sordariomycetes</taxon>
        <taxon>Xylariomycetidae</taxon>
        <taxon>Xylariales</taxon>
        <taxon>Xylariaceae</taxon>
        <taxon>Xylaria</taxon>
    </lineage>
</organism>
<protein>
    <submittedName>
        <fullName evidence="1">Uncharacterized protein</fullName>
    </submittedName>
</protein>
<evidence type="ECO:0000313" key="2">
    <source>
        <dbReference type="Proteomes" id="UP001305414"/>
    </source>
</evidence>
<accession>A0AAN7UV07</accession>
<dbReference type="Proteomes" id="UP001305414">
    <property type="component" value="Unassembled WGS sequence"/>
</dbReference>
<proteinExistence type="predicted"/>
<dbReference type="AlphaFoldDB" id="A0AAN7UV07"/>
<comment type="caution">
    <text evidence="1">The sequence shown here is derived from an EMBL/GenBank/DDBJ whole genome shotgun (WGS) entry which is preliminary data.</text>
</comment>
<reference evidence="1 2" key="1">
    <citation type="submission" date="2023-10" db="EMBL/GenBank/DDBJ databases">
        <title>Draft genome sequence of Xylaria bambusicola isolate GMP-LS, the root and basal stem rot pathogen of sugarcane in Indonesia.</title>
        <authorList>
            <person name="Selvaraj P."/>
            <person name="Muralishankar V."/>
            <person name="Muruganantham S."/>
            <person name="Sp S."/>
            <person name="Haryani S."/>
            <person name="Lau K.J.X."/>
            <person name="Naqvi N.I."/>
        </authorList>
    </citation>
    <scope>NUCLEOTIDE SEQUENCE [LARGE SCALE GENOMIC DNA]</scope>
    <source>
        <strain evidence="1">GMP-LS</strain>
    </source>
</reference>
<dbReference type="EMBL" id="JAWHQM010000007">
    <property type="protein sequence ID" value="KAK5628039.1"/>
    <property type="molecule type" value="Genomic_DNA"/>
</dbReference>